<dbReference type="EMBL" id="MTYH01000002">
    <property type="protein sequence ID" value="PNP48780.1"/>
    <property type="molecule type" value="Genomic_DNA"/>
</dbReference>
<dbReference type="Gene3D" id="2.170.270.10">
    <property type="entry name" value="SET domain"/>
    <property type="match status" value="1"/>
</dbReference>
<dbReference type="CDD" id="cd20071">
    <property type="entry name" value="SET_SMYD"/>
    <property type="match status" value="1"/>
</dbReference>
<dbReference type="InterPro" id="IPR053185">
    <property type="entry name" value="SET_domain_protein"/>
</dbReference>
<evidence type="ECO:0000256" key="1">
    <source>
        <dbReference type="SAM" id="MobiDB-lite"/>
    </source>
</evidence>
<dbReference type="PANTHER" id="PTHR47332">
    <property type="entry name" value="SET DOMAIN-CONTAINING PROTEIN 5"/>
    <property type="match status" value="1"/>
</dbReference>
<organism evidence="3 4">
    <name type="scientific">Trichoderma gamsii</name>
    <dbReference type="NCBI Taxonomy" id="398673"/>
    <lineage>
        <taxon>Eukaryota</taxon>
        <taxon>Fungi</taxon>
        <taxon>Dikarya</taxon>
        <taxon>Ascomycota</taxon>
        <taxon>Pezizomycotina</taxon>
        <taxon>Sordariomycetes</taxon>
        <taxon>Hypocreomycetidae</taxon>
        <taxon>Hypocreales</taxon>
        <taxon>Hypocreaceae</taxon>
        <taxon>Trichoderma</taxon>
    </lineage>
</organism>
<reference evidence="3 4" key="1">
    <citation type="submission" date="2017-02" db="EMBL/GenBank/DDBJ databases">
        <title>Genomes of Trichoderma spp. with biocontrol activity.</title>
        <authorList>
            <person name="Gardiner D."/>
            <person name="Kazan K."/>
            <person name="Vos C."/>
            <person name="Harvey P."/>
        </authorList>
    </citation>
    <scope>NUCLEOTIDE SEQUENCE [LARGE SCALE GENOMIC DNA]</scope>
    <source>
        <strain evidence="3 4">A5MH</strain>
    </source>
</reference>
<proteinExistence type="predicted"/>
<dbReference type="SMART" id="SM00317">
    <property type="entry name" value="SET"/>
    <property type="match status" value="1"/>
</dbReference>
<gene>
    <name evidence="3" type="ORF">TGAMA5MH_00234</name>
</gene>
<feature type="domain" description="SET" evidence="2">
    <location>
        <begin position="19"/>
        <end position="166"/>
    </location>
</feature>
<dbReference type="AlphaFoldDB" id="A0A2K0TTD0"/>
<evidence type="ECO:0000259" key="2">
    <source>
        <dbReference type="PROSITE" id="PS50280"/>
    </source>
</evidence>
<dbReference type="InterPro" id="IPR001214">
    <property type="entry name" value="SET_dom"/>
</dbReference>
<evidence type="ECO:0000313" key="4">
    <source>
        <dbReference type="Proteomes" id="UP000236546"/>
    </source>
</evidence>
<dbReference type="PANTHER" id="PTHR47332:SF4">
    <property type="entry name" value="SET DOMAIN-CONTAINING PROTEIN 5"/>
    <property type="match status" value="1"/>
</dbReference>
<protein>
    <recommendedName>
        <fullName evidence="2">SET domain-containing protein</fullName>
    </recommendedName>
</protein>
<dbReference type="Pfam" id="PF00856">
    <property type="entry name" value="SET"/>
    <property type="match status" value="1"/>
</dbReference>
<feature type="compositionally biased region" description="Basic residues" evidence="1">
    <location>
        <begin position="1"/>
        <end position="11"/>
    </location>
</feature>
<dbReference type="SUPFAM" id="SSF82199">
    <property type="entry name" value="SET domain"/>
    <property type="match status" value="1"/>
</dbReference>
<accession>A0A2K0TTD0</accession>
<evidence type="ECO:0000313" key="3">
    <source>
        <dbReference type="EMBL" id="PNP48780.1"/>
    </source>
</evidence>
<dbReference type="PROSITE" id="PS50280">
    <property type="entry name" value="SET"/>
    <property type="match status" value="1"/>
</dbReference>
<name>A0A2K0TTD0_9HYPO</name>
<dbReference type="InterPro" id="IPR046341">
    <property type="entry name" value="SET_dom_sf"/>
</dbReference>
<dbReference type="Proteomes" id="UP000236546">
    <property type="component" value="Unassembled WGS sequence"/>
</dbReference>
<sequence length="335" mass="37924">MTRKHRKHPYRKLPLPSNAPFELKPSSRKGWGAFAKTRISKGATILIDKPLFIIYKPSLKITEEDVLMAFLRLAPADKETFLRIRDNGSASFESLLATMAQNTFQVHTEGSNLPAFGMFVLLSRFNHSCSPNSMIPTSVSESGRETLAILAKRDISAGEEITFNYLPGFELKSQHERHQLLQFTCKCEACHASSSAQRASDMRRTLVRGLQYLSRGKDLDEQTQNSTLPFSIDPELKKAAEELRIPLSSRFLIDLLSMALLEEEGLMDDLIVKKVQTVSGWFETERNDRIAKHAMAQATWREKFCVAARLYGREDAADHDVAMELQTMRDLALEQ</sequence>
<feature type="region of interest" description="Disordered" evidence="1">
    <location>
        <begin position="1"/>
        <end position="21"/>
    </location>
</feature>
<dbReference type="OrthoDB" id="438641at2759"/>
<comment type="caution">
    <text evidence="3">The sequence shown here is derived from an EMBL/GenBank/DDBJ whole genome shotgun (WGS) entry which is preliminary data.</text>
</comment>